<organism evidence="1 2">
    <name type="scientific">Granulicella mallensis</name>
    <dbReference type="NCBI Taxonomy" id="940614"/>
    <lineage>
        <taxon>Bacteria</taxon>
        <taxon>Pseudomonadati</taxon>
        <taxon>Acidobacteriota</taxon>
        <taxon>Terriglobia</taxon>
        <taxon>Terriglobales</taxon>
        <taxon>Acidobacteriaceae</taxon>
        <taxon>Granulicella</taxon>
    </lineage>
</organism>
<dbReference type="PANTHER" id="PTHR35564:SF4">
    <property type="entry name" value="CYTOPLASMIC PROTEIN"/>
    <property type="match status" value="1"/>
</dbReference>
<dbReference type="NCBIfam" id="TIGR03347">
    <property type="entry name" value="VI_chp_1"/>
    <property type="match status" value="1"/>
</dbReference>
<dbReference type="PANTHER" id="PTHR35564">
    <property type="match status" value="1"/>
</dbReference>
<dbReference type="EMBL" id="JACHIO010000009">
    <property type="protein sequence ID" value="MBB5064201.1"/>
    <property type="molecule type" value="Genomic_DNA"/>
</dbReference>
<comment type="caution">
    <text evidence="1">The sequence shown here is derived from an EMBL/GenBank/DDBJ whole genome shotgun (WGS) entry which is preliminary data.</text>
</comment>
<name>A0A7W8E9Z2_9BACT</name>
<dbReference type="Proteomes" id="UP000584867">
    <property type="component" value="Unassembled WGS sequence"/>
</dbReference>
<dbReference type="AlphaFoldDB" id="A0A7W8E9Z2"/>
<sequence>MDATSGQSSAAIEVESTREHEALFHLLREEPFSFRFFQSVRLLERLFPERKPVGYFVSPQSEVVRFSSRTSLNFPASEIQSFRENDSRPNDMEVNFLGLTTVNGPLPHPYAEHLLDRMRAKDYAPGDFFNLFNHRFVSLFYRSWKRYRFFIGYELDKTRGQVSGDPVTASLYSLLGFGTAGLLQRTAVPDEAMLYYAGLLGRNVPTSQALKQLLSDFFEVPVRIEEFTGNWNLLPEEDLTYLNDTGLQSESLGIGTIVGDAVWDQHGTVTVRLGPMPLKQYQDFLPGGVAARQLEAWLRLFGQGEFDFAVRLVLAREEVPGVLLTPEQNGMGRLGFESWLKNRPFLHDAEDAVYRLH</sequence>
<evidence type="ECO:0000313" key="1">
    <source>
        <dbReference type="EMBL" id="MBB5064201.1"/>
    </source>
</evidence>
<reference evidence="1 2" key="1">
    <citation type="submission" date="2020-08" db="EMBL/GenBank/DDBJ databases">
        <title>Genomic Encyclopedia of Type Strains, Phase IV (KMG-V): Genome sequencing to study the core and pangenomes of soil and plant-associated prokaryotes.</title>
        <authorList>
            <person name="Whitman W."/>
        </authorList>
    </citation>
    <scope>NUCLEOTIDE SEQUENCE [LARGE SCALE GENOMIC DNA]</scope>
    <source>
        <strain evidence="1 2">X5P3</strain>
    </source>
</reference>
<gene>
    <name evidence="1" type="ORF">HDF15_002552</name>
</gene>
<dbReference type="Pfam" id="PF06996">
    <property type="entry name" value="T6SS_TssG"/>
    <property type="match status" value="1"/>
</dbReference>
<proteinExistence type="predicted"/>
<dbReference type="InterPro" id="IPR010732">
    <property type="entry name" value="T6SS_TssG-like"/>
</dbReference>
<evidence type="ECO:0000313" key="2">
    <source>
        <dbReference type="Proteomes" id="UP000584867"/>
    </source>
</evidence>
<protein>
    <submittedName>
        <fullName evidence="1">Type VI secretion system protein ImpH</fullName>
    </submittedName>
</protein>
<dbReference type="RefSeq" id="WP_184255903.1">
    <property type="nucleotide sequence ID" value="NZ_JACHIO010000009.1"/>
</dbReference>
<accession>A0A7W8E9Z2</accession>